<evidence type="ECO:0000256" key="1">
    <source>
        <dbReference type="SAM" id="Phobius"/>
    </source>
</evidence>
<dbReference type="OrthoDB" id="9948377at2"/>
<keyword evidence="3" id="KW-1185">Reference proteome</keyword>
<protein>
    <submittedName>
        <fullName evidence="2">Uncharacterized protein</fullName>
    </submittedName>
</protein>
<reference evidence="2 3" key="1">
    <citation type="journal article" date="1992" name="Int. J. Syst. Bacteriol.">
        <title>Sphingobacterium antarcticus sp. nov. a Psychrotrophic Bacterium from the Soils of Schirmacher Oasis, Antarctica.</title>
        <authorList>
            <person name="Shivaji S."/>
            <person name="Ray M.K."/>
            <person name="Rao N.S."/>
            <person name="Saiserr L."/>
            <person name="Jagannadham M.V."/>
            <person name="Kumar G.S."/>
            <person name="Reddy G."/>
            <person name="Bhargava P.M."/>
        </authorList>
    </citation>
    <scope>NUCLEOTIDE SEQUENCE [LARGE SCALE GENOMIC DNA]</scope>
    <source>
        <strain evidence="2 3">4BY</strain>
    </source>
</reference>
<dbReference type="EMBL" id="JNFF01000019">
    <property type="protein sequence ID" value="KEQ31174.1"/>
    <property type="molecule type" value="Genomic_DNA"/>
</dbReference>
<gene>
    <name evidence="2" type="ORF">N180_02700</name>
</gene>
<evidence type="ECO:0000313" key="3">
    <source>
        <dbReference type="Proteomes" id="UP000028007"/>
    </source>
</evidence>
<sequence>MTLKIPTAEKMNKYPWAVTSVSLFSVCVFLLILLLDKPDCEDEVKRLRFENTQYRSDKDALTNALLISRGINIQQAIEKKEMDSTIRQKLATKANKVIGGK</sequence>
<accession>A0A081PKF1</accession>
<feature type="transmembrane region" description="Helical" evidence="1">
    <location>
        <begin position="14"/>
        <end position="35"/>
    </location>
</feature>
<comment type="caution">
    <text evidence="2">The sequence shown here is derived from an EMBL/GenBank/DDBJ whole genome shotgun (WGS) entry which is preliminary data.</text>
</comment>
<dbReference type="AlphaFoldDB" id="A0A081PKF1"/>
<evidence type="ECO:0000313" key="2">
    <source>
        <dbReference type="EMBL" id="KEQ31174.1"/>
    </source>
</evidence>
<proteinExistence type="predicted"/>
<name>A0A081PKF1_9SPHI</name>
<keyword evidence="1" id="KW-1133">Transmembrane helix</keyword>
<organism evidence="2 3">
    <name type="scientific">Pedobacter antarcticus 4BY</name>
    <dbReference type="NCBI Taxonomy" id="1358423"/>
    <lineage>
        <taxon>Bacteria</taxon>
        <taxon>Pseudomonadati</taxon>
        <taxon>Bacteroidota</taxon>
        <taxon>Sphingobacteriia</taxon>
        <taxon>Sphingobacteriales</taxon>
        <taxon>Sphingobacteriaceae</taxon>
        <taxon>Pedobacter</taxon>
    </lineage>
</organism>
<keyword evidence="1" id="KW-0472">Membrane</keyword>
<keyword evidence="1" id="KW-0812">Transmembrane</keyword>
<dbReference type="RefSeq" id="WP_037438267.1">
    <property type="nucleotide sequence ID" value="NZ_JNFF01000019.1"/>
</dbReference>
<dbReference type="Proteomes" id="UP000028007">
    <property type="component" value="Unassembled WGS sequence"/>
</dbReference>